<keyword evidence="4" id="KW-0285">Flavoprotein</keyword>
<dbReference type="RefSeq" id="XP_007870837.1">
    <property type="nucleotide sequence ID" value="XM_007872646.1"/>
</dbReference>
<accession>S7PS51</accession>
<keyword evidence="7" id="KW-1185">Reference proteome</keyword>
<sequence length="560" mass="60714">MSVFDVWSTFVSHVVGGTAGCVLASRLSEDGSSTVLLIERGGVDDAWDSRVPLLSSNHFRKGCGSVRWPSEPLAEANNSSLTILEAEVLGGKSRINGMVYTRGSPADYNRWEELGNVGWAYDDVEPYFIKSETSLMHAKAPYRGHTGRSRDAAVKLGLPIIDDVNSPTAPPVGVSTMDIVLDRQMHRESTYRTFLPLSLALARKSSLKICTHATVTRVNISDCAGDGLVAKGVYFESMKEAAPRETFYASARKEVVLCCGALVSPQILMLSGIGPKVHLEEHDISVVKDLPGVGSRLQDHLGVPVMYQVPPADSVHGLELNPLRAIIEFLKYVLFGAGLFTASFLQLTVFAKSSFLNSNTEAVAHTAPQLNPNVPDNRPDIEVMPVASNCSDEVIPNTAIFSFLTSLLRPQSVGSVRLSSNDPYSHPRVQLGYLTNPADYEPMRKALKLALRLADHMRAAGYPLKNLKVPASENEADLDNHVRWNLRTCYHFCGTCAMGPHQDSVRPGVVDAELRVHGVGGLRVCDASVFPEIIATHTMAPVVMVAEKCAELLKAVGSVA</sequence>
<dbReference type="GO" id="GO:0050660">
    <property type="term" value="F:flavin adenine dinucleotide binding"/>
    <property type="evidence" value="ECO:0007669"/>
    <property type="project" value="InterPro"/>
</dbReference>
<dbReference type="EMBL" id="KB469314">
    <property type="protein sequence ID" value="EPQ50631.1"/>
    <property type="molecule type" value="Genomic_DNA"/>
</dbReference>
<dbReference type="Gene3D" id="3.30.560.10">
    <property type="entry name" value="Glucose Oxidase, domain 3"/>
    <property type="match status" value="1"/>
</dbReference>
<gene>
    <name evidence="6" type="ORF">GLOTRDRAFT_50287</name>
</gene>
<dbReference type="Proteomes" id="UP000030669">
    <property type="component" value="Unassembled WGS sequence"/>
</dbReference>
<dbReference type="KEGG" id="gtr:GLOTRDRAFT_50287"/>
<comment type="cofactor">
    <cofactor evidence="1 4">
        <name>FAD</name>
        <dbReference type="ChEBI" id="CHEBI:57692"/>
    </cofactor>
</comment>
<dbReference type="PANTHER" id="PTHR11552">
    <property type="entry name" value="GLUCOSE-METHANOL-CHOLINE GMC OXIDOREDUCTASE"/>
    <property type="match status" value="1"/>
</dbReference>
<dbReference type="HOGENOM" id="CLU_002865_7_2_1"/>
<reference evidence="6 7" key="1">
    <citation type="journal article" date="2012" name="Science">
        <title>The Paleozoic origin of enzymatic lignin decomposition reconstructed from 31 fungal genomes.</title>
        <authorList>
            <person name="Floudas D."/>
            <person name="Binder M."/>
            <person name="Riley R."/>
            <person name="Barry K."/>
            <person name="Blanchette R.A."/>
            <person name="Henrissat B."/>
            <person name="Martinez A.T."/>
            <person name="Otillar R."/>
            <person name="Spatafora J.W."/>
            <person name="Yadav J.S."/>
            <person name="Aerts A."/>
            <person name="Benoit I."/>
            <person name="Boyd A."/>
            <person name="Carlson A."/>
            <person name="Copeland A."/>
            <person name="Coutinho P.M."/>
            <person name="de Vries R.P."/>
            <person name="Ferreira P."/>
            <person name="Findley K."/>
            <person name="Foster B."/>
            <person name="Gaskell J."/>
            <person name="Glotzer D."/>
            <person name="Gorecki P."/>
            <person name="Heitman J."/>
            <person name="Hesse C."/>
            <person name="Hori C."/>
            <person name="Igarashi K."/>
            <person name="Jurgens J.A."/>
            <person name="Kallen N."/>
            <person name="Kersten P."/>
            <person name="Kohler A."/>
            <person name="Kuees U."/>
            <person name="Kumar T.K.A."/>
            <person name="Kuo A."/>
            <person name="LaButti K."/>
            <person name="Larrondo L.F."/>
            <person name="Lindquist E."/>
            <person name="Ling A."/>
            <person name="Lombard V."/>
            <person name="Lucas S."/>
            <person name="Lundell T."/>
            <person name="Martin R."/>
            <person name="McLaughlin D.J."/>
            <person name="Morgenstern I."/>
            <person name="Morin E."/>
            <person name="Murat C."/>
            <person name="Nagy L.G."/>
            <person name="Nolan M."/>
            <person name="Ohm R.A."/>
            <person name="Patyshakuliyeva A."/>
            <person name="Rokas A."/>
            <person name="Ruiz-Duenas F.J."/>
            <person name="Sabat G."/>
            <person name="Salamov A."/>
            <person name="Samejima M."/>
            <person name="Schmutz J."/>
            <person name="Slot J.C."/>
            <person name="St John F."/>
            <person name="Stenlid J."/>
            <person name="Sun H."/>
            <person name="Sun S."/>
            <person name="Syed K."/>
            <person name="Tsang A."/>
            <person name="Wiebenga A."/>
            <person name="Young D."/>
            <person name="Pisabarro A."/>
            <person name="Eastwood D.C."/>
            <person name="Martin F."/>
            <person name="Cullen D."/>
            <person name="Grigoriev I.V."/>
            <person name="Hibbett D.S."/>
        </authorList>
    </citation>
    <scope>NUCLEOTIDE SEQUENCE [LARGE SCALE GENOMIC DNA]</scope>
    <source>
        <strain evidence="6 7">ATCC 11539</strain>
    </source>
</reference>
<dbReference type="InterPro" id="IPR000172">
    <property type="entry name" value="GMC_OxRdtase_N"/>
</dbReference>
<feature type="binding site" evidence="4">
    <location>
        <position position="88"/>
    </location>
    <ligand>
        <name>FAD</name>
        <dbReference type="ChEBI" id="CHEBI:57692"/>
    </ligand>
</feature>
<dbReference type="SUPFAM" id="SSF54373">
    <property type="entry name" value="FAD-linked reductases, C-terminal domain"/>
    <property type="match status" value="1"/>
</dbReference>
<comment type="similarity">
    <text evidence="2">Belongs to the GMC oxidoreductase family.</text>
</comment>
<protein>
    <submittedName>
        <fullName evidence="6">GMC oxidoreductase</fullName>
    </submittedName>
</protein>
<dbReference type="GO" id="GO:0016614">
    <property type="term" value="F:oxidoreductase activity, acting on CH-OH group of donors"/>
    <property type="evidence" value="ECO:0007669"/>
    <property type="project" value="InterPro"/>
</dbReference>
<evidence type="ECO:0000256" key="1">
    <source>
        <dbReference type="ARBA" id="ARBA00001974"/>
    </source>
</evidence>
<evidence type="ECO:0000256" key="3">
    <source>
        <dbReference type="PIRSR" id="PIRSR000137-1"/>
    </source>
</evidence>
<evidence type="ECO:0000313" key="6">
    <source>
        <dbReference type="EMBL" id="EPQ50631.1"/>
    </source>
</evidence>
<dbReference type="OrthoDB" id="269227at2759"/>
<dbReference type="SUPFAM" id="SSF51905">
    <property type="entry name" value="FAD/NAD(P)-binding domain"/>
    <property type="match status" value="1"/>
</dbReference>
<dbReference type="AlphaFoldDB" id="S7PS51"/>
<feature type="domain" description="Glucose-methanol-choline oxidoreductase N-terminal" evidence="5">
    <location>
        <begin position="260"/>
        <end position="274"/>
    </location>
</feature>
<dbReference type="PIRSF" id="PIRSF000137">
    <property type="entry name" value="Alcohol_oxidase"/>
    <property type="match status" value="1"/>
</dbReference>
<dbReference type="InterPro" id="IPR012132">
    <property type="entry name" value="GMC_OxRdtase"/>
</dbReference>
<dbReference type="InterPro" id="IPR036188">
    <property type="entry name" value="FAD/NAD-bd_sf"/>
</dbReference>
<evidence type="ECO:0000256" key="2">
    <source>
        <dbReference type="ARBA" id="ARBA00010790"/>
    </source>
</evidence>
<dbReference type="InterPro" id="IPR007867">
    <property type="entry name" value="GMC_OxRtase_C"/>
</dbReference>
<dbReference type="OMA" id="MMVAERC"/>
<dbReference type="eggNOG" id="KOG1238">
    <property type="taxonomic scope" value="Eukaryota"/>
</dbReference>
<evidence type="ECO:0000259" key="5">
    <source>
        <dbReference type="PROSITE" id="PS00624"/>
    </source>
</evidence>
<dbReference type="GeneID" id="19306723"/>
<feature type="active site" description="Proton acceptor" evidence="3">
    <location>
        <position position="537"/>
    </location>
</feature>
<dbReference type="Pfam" id="PF00732">
    <property type="entry name" value="GMC_oxred_N"/>
    <property type="match status" value="1"/>
</dbReference>
<dbReference type="PROSITE" id="PS00624">
    <property type="entry name" value="GMC_OXRED_2"/>
    <property type="match status" value="1"/>
</dbReference>
<evidence type="ECO:0000313" key="7">
    <source>
        <dbReference type="Proteomes" id="UP000030669"/>
    </source>
</evidence>
<feature type="binding site" evidence="4">
    <location>
        <begin position="96"/>
        <end position="99"/>
    </location>
    <ligand>
        <name>FAD</name>
        <dbReference type="ChEBI" id="CHEBI:57692"/>
    </ligand>
</feature>
<keyword evidence="4" id="KW-0274">FAD</keyword>
<evidence type="ECO:0000256" key="4">
    <source>
        <dbReference type="PIRSR" id="PIRSR000137-2"/>
    </source>
</evidence>
<dbReference type="Pfam" id="PF05199">
    <property type="entry name" value="GMC_oxred_C"/>
    <property type="match status" value="1"/>
</dbReference>
<feature type="binding site" evidence="4">
    <location>
        <position position="215"/>
    </location>
    <ligand>
        <name>FAD</name>
        <dbReference type="ChEBI" id="CHEBI:57692"/>
    </ligand>
</feature>
<name>S7PS51_GLOTA</name>
<dbReference type="Gene3D" id="3.50.50.60">
    <property type="entry name" value="FAD/NAD(P)-binding domain"/>
    <property type="match status" value="1"/>
</dbReference>
<dbReference type="PANTHER" id="PTHR11552:SF219">
    <property type="entry name" value="GLUCOSE-METHANOL-CHOLINE OXIDOREDUCTASE N-TERMINAL DOMAIN-CONTAINING PROTEIN"/>
    <property type="match status" value="1"/>
</dbReference>
<proteinExistence type="inferred from homology"/>
<organism evidence="6 7">
    <name type="scientific">Gloeophyllum trabeum (strain ATCC 11539 / FP-39264 / Madison 617)</name>
    <name type="common">Brown rot fungus</name>
    <dbReference type="NCBI Taxonomy" id="670483"/>
    <lineage>
        <taxon>Eukaryota</taxon>
        <taxon>Fungi</taxon>
        <taxon>Dikarya</taxon>
        <taxon>Basidiomycota</taxon>
        <taxon>Agaricomycotina</taxon>
        <taxon>Agaricomycetes</taxon>
        <taxon>Gloeophyllales</taxon>
        <taxon>Gloeophyllaceae</taxon>
        <taxon>Gloeophyllum</taxon>
    </lineage>
</organism>
<feature type="active site" description="Proton donor" evidence="3">
    <location>
        <position position="491"/>
    </location>
</feature>